<organism evidence="1 2">
    <name type="scientific">Porites evermanni</name>
    <dbReference type="NCBI Taxonomy" id="104178"/>
    <lineage>
        <taxon>Eukaryota</taxon>
        <taxon>Metazoa</taxon>
        <taxon>Cnidaria</taxon>
        <taxon>Anthozoa</taxon>
        <taxon>Hexacorallia</taxon>
        <taxon>Scleractinia</taxon>
        <taxon>Fungiina</taxon>
        <taxon>Poritidae</taxon>
        <taxon>Porites</taxon>
    </lineage>
</organism>
<reference evidence="1 2" key="1">
    <citation type="submission" date="2022-05" db="EMBL/GenBank/DDBJ databases">
        <authorList>
            <consortium name="Genoscope - CEA"/>
            <person name="William W."/>
        </authorList>
    </citation>
    <scope>NUCLEOTIDE SEQUENCE [LARGE SCALE GENOMIC DNA]</scope>
</reference>
<proteinExistence type="predicted"/>
<evidence type="ECO:0000313" key="1">
    <source>
        <dbReference type="EMBL" id="CAH3017561.1"/>
    </source>
</evidence>
<gene>
    <name evidence="1" type="ORF">PEVE_00038391</name>
</gene>
<protein>
    <submittedName>
        <fullName evidence="1">Uncharacterized protein</fullName>
    </submittedName>
</protein>
<sequence length="190" mass="21506">MKSLFRSLTGRLVTVNMLRSAFITWSYGRDDCTDALKASLAAALRHSWQQAQRTYDRGTANDRKQLAVNLAREYAEDHLEEEPDNGQPQSFGDCPFKPGDFVAVVEEHSKLNCPKVLIGQIHSLNQQGDVSLLWYKNVSRNLYKLELSGEQWTESLESLVPVTAKVPKNRPGLYQLCTSPRQIHKVVFAD</sequence>
<evidence type="ECO:0000313" key="2">
    <source>
        <dbReference type="Proteomes" id="UP001159427"/>
    </source>
</evidence>
<dbReference type="Proteomes" id="UP001159427">
    <property type="component" value="Unassembled WGS sequence"/>
</dbReference>
<accession>A0ABN8LK99</accession>
<name>A0ABN8LK99_9CNID</name>
<comment type="caution">
    <text evidence="1">The sequence shown here is derived from an EMBL/GenBank/DDBJ whole genome shotgun (WGS) entry which is preliminary data.</text>
</comment>
<dbReference type="EMBL" id="CALNXI010000065">
    <property type="protein sequence ID" value="CAH3017561.1"/>
    <property type="molecule type" value="Genomic_DNA"/>
</dbReference>
<keyword evidence="2" id="KW-1185">Reference proteome</keyword>